<accession>A0A0D5NG88</accession>
<dbReference type="OrthoDB" id="2618648at2"/>
<proteinExistence type="predicted"/>
<protein>
    <recommendedName>
        <fullName evidence="3">Pyridoxamine 5'-phosphate oxidase putative domain-containing protein</fullName>
    </recommendedName>
</protein>
<organism evidence="1 2">
    <name type="scientific">Paenibacillus beijingensis</name>
    <dbReference type="NCBI Taxonomy" id="1126833"/>
    <lineage>
        <taxon>Bacteria</taxon>
        <taxon>Bacillati</taxon>
        <taxon>Bacillota</taxon>
        <taxon>Bacilli</taxon>
        <taxon>Bacillales</taxon>
        <taxon>Paenibacillaceae</taxon>
        <taxon>Paenibacillus</taxon>
    </lineage>
</organism>
<gene>
    <name evidence="1" type="ORF">VN24_04420</name>
</gene>
<dbReference type="EMBL" id="CP011058">
    <property type="protein sequence ID" value="AJY73992.1"/>
    <property type="molecule type" value="Genomic_DNA"/>
</dbReference>
<dbReference type="Proteomes" id="UP000032633">
    <property type="component" value="Chromosome"/>
</dbReference>
<reference evidence="2" key="2">
    <citation type="submission" date="2015-03" db="EMBL/GenBank/DDBJ databases">
        <title>Genome sequence of Paenibacillus beijingensis strain DSM 24997T.</title>
        <authorList>
            <person name="Kwak Y."/>
            <person name="Shin J.-H."/>
        </authorList>
    </citation>
    <scope>NUCLEOTIDE SEQUENCE [LARGE SCALE GENOMIC DNA]</scope>
    <source>
        <strain evidence="2">DSM 24997</strain>
    </source>
</reference>
<reference evidence="1 2" key="1">
    <citation type="journal article" date="2015" name="J. Biotechnol.">
        <title>Complete genome sequence of Paenibacillus beijingensis 7188(T) (=DSM 24997(T)), a novel rhizobacterium from jujube garden soil.</title>
        <authorList>
            <person name="Kwak Y."/>
            <person name="Shin J.H."/>
        </authorList>
    </citation>
    <scope>NUCLEOTIDE SEQUENCE [LARGE SCALE GENOMIC DNA]</scope>
    <source>
        <strain evidence="1 2">DSM 24997</strain>
    </source>
</reference>
<evidence type="ECO:0000313" key="1">
    <source>
        <dbReference type="EMBL" id="AJY73992.1"/>
    </source>
</evidence>
<name>A0A0D5NG88_9BACL</name>
<sequence length="155" mass="17576">MDTYPAELFQFLERLEPIYIHAAVANRNGLPLSCRGYGVREHLEHELVWIYILTSQWLRIQPYLEHQPWLAVLLTSGVDNESFQLKGTFAGCRALAEDDCTFLERSRNAASQFFPHLAALQVMNASDCLAIGMKVKAVYLQTPGPHAGSLLMERR</sequence>
<dbReference type="AlphaFoldDB" id="A0A0D5NG88"/>
<keyword evidence="2" id="KW-1185">Reference proteome</keyword>
<evidence type="ECO:0000313" key="2">
    <source>
        <dbReference type="Proteomes" id="UP000032633"/>
    </source>
</evidence>
<dbReference type="RefSeq" id="WP_045669428.1">
    <property type="nucleotide sequence ID" value="NZ_CP011058.1"/>
</dbReference>
<dbReference type="PATRIC" id="fig|1126833.4.peg.974"/>
<evidence type="ECO:0008006" key="3">
    <source>
        <dbReference type="Google" id="ProtNLM"/>
    </source>
</evidence>
<dbReference type="HOGENOM" id="CLU_1693720_0_0_9"/>
<dbReference type="KEGG" id="pbj:VN24_04420"/>